<evidence type="ECO:0000313" key="3">
    <source>
        <dbReference type="Proteomes" id="UP000182826"/>
    </source>
</evidence>
<keyword evidence="3" id="KW-1185">Reference proteome</keyword>
<comment type="caution">
    <text evidence="2">The sequence shown here is derived from an EMBL/GenBank/DDBJ whole genome shotgun (WGS) entry which is preliminary data.</text>
</comment>
<keyword evidence="1" id="KW-1133">Transmembrane helix</keyword>
<feature type="transmembrane region" description="Helical" evidence="1">
    <location>
        <begin position="55"/>
        <end position="75"/>
    </location>
</feature>
<dbReference type="Proteomes" id="UP000182826">
    <property type="component" value="Unassembled WGS sequence"/>
</dbReference>
<organism evidence="2 3">
    <name type="scientific">Flavobacterium johnsoniae</name>
    <name type="common">Cytophaga johnsonae</name>
    <dbReference type="NCBI Taxonomy" id="986"/>
    <lineage>
        <taxon>Bacteria</taxon>
        <taxon>Pseudomonadati</taxon>
        <taxon>Bacteroidota</taxon>
        <taxon>Flavobacteriia</taxon>
        <taxon>Flavobacteriales</taxon>
        <taxon>Flavobacteriaceae</taxon>
        <taxon>Flavobacterium</taxon>
    </lineage>
</organism>
<dbReference type="RefSeq" id="WP_071635692.1">
    <property type="nucleotide sequence ID" value="NZ_MLFK01000005.1"/>
</dbReference>
<evidence type="ECO:0000256" key="1">
    <source>
        <dbReference type="SAM" id="Phobius"/>
    </source>
</evidence>
<keyword evidence="1" id="KW-0812">Transmembrane</keyword>
<feature type="transmembrane region" description="Helical" evidence="1">
    <location>
        <begin position="16"/>
        <end position="35"/>
    </location>
</feature>
<keyword evidence="1" id="KW-0472">Membrane</keyword>
<accession>A0A1J7CLG5</accession>
<gene>
    <name evidence="2" type="ORF">BKM63_05795</name>
</gene>
<proteinExistence type="predicted"/>
<protein>
    <submittedName>
        <fullName evidence="2">Uncharacterized protein</fullName>
    </submittedName>
</protein>
<evidence type="ECO:0000313" key="2">
    <source>
        <dbReference type="EMBL" id="OIV42392.1"/>
    </source>
</evidence>
<dbReference type="AlphaFoldDB" id="A0A1J7CLG5"/>
<feature type="transmembrane region" description="Helical" evidence="1">
    <location>
        <begin position="87"/>
        <end position="108"/>
    </location>
</feature>
<sequence>MEQKNIISEIEQVNSNFIGFNIFLLFIFIIWWYNVLSAFLFNHFYLSGEKQMFEIFVYIAGSFTLPLLYTFYILAHIDYNKIKKQSLYFKLIGLSWLPFLILFIFYSYSIATVDNRVYFE</sequence>
<name>A0A1J7CLG5_FLAJO</name>
<dbReference type="EMBL" id="MLFK01000005">
    <property type="protein sequence ID" value="OIV42392.1"/>
    <property type="molecule type" value="Genomic_DNA"/>
</dbReference>
<reference evidence="2 3" key="1">
    <citation type="submission" date="2016-10" db="EMBL/GenBank/DDBJ databases">
        <title>Draft Genome Sequence of Rhizobacteria Flavobacterium johnsoniae CI04.</title>
        <authorList>
            <person name="Bravo J.I."/>
            <person name="Lozano G.L."/>
            <person name="Handelsman J."/>
        </authorList>
    </citation>
    <scope>NUCLEOTIDE SEQUENCE [LARGE SCALE GENOMIC DNA]</scope>
    <source>
        <strain evidence="2 3">CI04</strain>
    </source>
</reference>